<gene>
    <name evidence="1" type="ORF">CTE05_19070</name>
</gene>
<accession>A0A511JK24</accession>
<proteinExistence type="predicted"/>
<keyword evidence="2" id="KW-1185">Reference proteome</keyword>
<dbReference type="AlphaFoldDB" id="A0A511JK24"/>
<sequence length="399" mass="43812">MSTGLLHEVLRVVDGAAAHRVRAGFGPHTVVVAANTPQHLAWLEQYTAPQYRFDEAPEDEPAQLVSHEDPSFTASVRRALDALPGRRATVYQSYPVHEVDLGDGWLAWSHVDRPSVILARPGDRCVTLGSPADPESKAEPIRCLREMFTKNVERDGHLVFHTGAVVVDGHGLVFCGEKGAGKSTTVISLLEAGAEYLSNDRSYVGRSQDGAWTALPWPTTAAIGMGTLYHFPQLRTWMERGGGWGYEPQTRLGPDARHELLRTRSPGELAAMPDKLELTAEELAGSLGARVAPHAALSCVVLPRLDLGCDEPEVRPATRQEAAAVLRSQCFTPSDDHYPDWLRWRTASEMDLRRAADDLVDRLVHEVPLATMRFGDLRGERGRRALDLLLELASPVPVP</sequence>
<dbReference type="RefSeq" id="WP_146845884.1">
    <property type="nucleotide sequence ID" value="NZ_BJWH01000008.1"/>
</dbReference>
<dbReference type="SUPFAM" id="SSF53795">
    <property type="entry name" value="PEP carboxykinase-like"/>
    <property type="match status" value="1"/>
</dbReference>
<reference evidence="1 2" key="1">
    <citation type="submission" date="2019-07" db="EMBL/GenBank/DDBJ databases">
        <title>Whole genome shotgun sequence of Cellulomonas terrae NBRC 100819.</title>
        <authorList>
            <person name="Hosoyama A."/>
            <person name="Uohara A."/>
            <person name="Ohji S."/>
            <person name="Ichikawa N."/>
        </authorList>
    </citation>
    <scope>NUCLEOTIDE SEQUENCE [LARGE SCALE GENOMIC DNA]</scope>
    <source>
        <strain evidence="1 2">NBRC 100819</strain>
    </source>
</reference>
<dbReference type="EMBL" id="BJWH01000008">
    <property type="protein sequence ID" value="GEL98360.1"/>
    <property type="molecule type" value="Genomic_DNA"/>
</dbReference>
<dbReference type="InterPro" id="IPR027417">
    <property type="entry name" value="P-loop_NTPase"/>
</dbReference>
<dbReference type="OrthoDB" id="3376706at2"/>
<dbReference type="Gene3D" id="3.40.50.300">
    <property type="entry name" value="P-loop containing nucleotide triphosphate hydrolases"/>
    <property type="match status" value="1"/>
</dbReference>
<name>A0A511JK24_9CELL</name>
<dbReference type="Proteomes" id="UP000321049">
    <property type="component" value="Unassembled WGS sequence"/>
</dbReference>
<evidence type="ECO:0008006" key="3">
    <source>
        <dbReference type="Google" id="ProtNLM"/>
    </source>
</evidence>
<protein>
    <recommendedName>
        <fullName evidence="3">HPr kinase</fullName>
    </recommendedName>
</protein>
<evidence type="ECO:0000313" key="2">
    <source>
        <dbReference type="Proteomes" id="UP000321049"/>
    </source>
</evidence>
<evidence type="ECO:0000313" key="1">
    <source>
        <dbReference type="EMBL" id="GEL98360.1"/>
    </source>
</evidence>
<organism evidence="1 2">
    <name type="scientific">Cellulomonas terrae</name>
    <dbReference type="NCBI Taxonomy" id="311234"/>
    <lineage>
        <taxon>Bacteria</taxon>
        <taxon>Bacillati</taxon>
        <taxon>Actinomycetota</taxon>
        <taxon>Actinomycetes</taxon>
        <taxon>Micrococcales</taxon>
        <taxon>Cellulomonadaceae</taxon>
        <taxon>Cellulomonas</taxon>
    </lineage>
</organism>
<comment type="caution">
    <text evidence="1">The sequence shown here is derived from an EMBL/GenBank/DDBJ whole genome shotgun (WGS) entry which is preliminary data.</text>
</comment>